<proteinExistence type="predicted"/>
<reference evidence="2" key="2">
    <citation type="submission" date="2020-05" db="UniProtKB">
        <authorList>
            <consortium name="EnsemblMetazoa"/>
        </authorList>
    </citation>
    <scope>IDENTIFICATION</scope>
    <source>
        <strain evidence="2">IAEA</strain>
    </source>
</reference>
<dbReference type="EMBL" id="JXJN01022584">
    <property type="status" value="NOT_ANNOTATED_CDS"/>
    <property type="molecule type" value="Genomic_DNA"/>
</dbReference>
<evidence type="ECO:0000256" key="1">
    <source>
        <dbReference type="SAM" id="SignalP"/>
    </source>
</evidence>
<keyword evidence="3" id="KW-1185">Reference proteome</keyword>
<name>A0A1B0BYC8_9MUSC</name>
<feature type="signal peptide" evidence="1">
    <location>
        <begin position="1"/>
        <end position="16"/>
    </location>
</feature>
<evidence type="ECO:0000313" key="2">
    <source>
        <dbReference type="EnsemblMetazoa" id="GPPI044154-PA"/>
    </source>
</evidence>
<keyword evidence="1" id="KW-0732">Signal</keyword>
<feature type="chain" id="PRO_5008405323" evidence="1">
    <location>
        <begin position="17"/>
        <end position="100"/>
    </location>
</feature>
<accession>A0A1B0BYC8</accession>
<dbReference type="Proteomes" id="UP000092460">
    <property type="component" value="Unassembled WGS sequence"/>
</dbReference>
<dbReference type="EnsemblMetazoa" id="GPPI044154-RA">
    <property type="protein sequence ID" value="GPPI044154-PA"/>
    <property type="gene ID" value="GPPI044154"/>
</dbReference>
<sequence length="100" mass="9972">MFKFLLALSILAVAYATPGVPVGHAVHAVPAVPVVAAHAPVLAAHAAPAVVHQGLHSVHSHVVHHPAPAVKAVVAPVVAKSVVPVVPVHHAGPALVAAHH</sequence>
<dbReference type="VEuPathDB" id="VectorBase:GPPI044154"/>
<protein>
    <submittedName>
        <fullName evidence="2">Uncharacterized protein</fullName>
    </submittedName>
</protein>
<dbReference type="AlphaFoldDB" id="A0A1B0BYC8"/>
<reference evidence="3" key="1">
    <citation type="submission" date="2015-01" db="EMBL/GenBank/DDBJ databases">
        <authorList>
            <person name="Aksoy S."/>
            <person name="Warren W."/>
            <person name="Wilson R.K."/>
        </authorList>
    </citation>
    <scope>NUCLEOTIDE SEQUENCE [LARGE SCALE GENOMIC DNA]</scope>
    <source>
        <strain evidence="3">IAEA</strain>
    </source>
</reference>
<organism evidence="2 3">
    <name type="scientific">Glossina palpalis gambiensis</name>
    <dbReference type="NCBI Taxonomy" id="67801"/>
    <lineage>
        <taxon>Eukaryota</taxon>
        <taxon>Metazoa</taxon>
        <taxon>Ecdysozoa</taxon>
        <taxon>Arthropoda</taxon>
        <taxon>Hexapoda</taxon>
        <taxon>Insecta</taxon>
        <taxon>Pterygota</taxon>
        <taxon>Neoptera</taxon>
        <taxon>Endopterygota</taxon>
        <taxon>Diptera</taxon>
        <taxon>Brachycera</taxon>
        <taxon>Muscomorpha</taxon>
        <taxon>Hippoboscoidea</taxon>
        <taxon>Glossinidae</taxon>
        <taxon>Glossina</taxon>
    </lineage>
</organism>
<evidence type="ECO:0000313" key="3">
    <source>
        <dbReference type="Proteomes" id="UP000092460"/>
    </source>
</evidence>